<sequence length="631" mass="72674">MKAHPRPKPSLISLMLRRDLCADGASLDDMRLTLRCRDEMHTQTRTQLRRHHSGLGDTRPCFRATPVISYSPEFLHWAILRIRSTDSTPSTFFTNVFPKLIREGLQALESDPSTGRRSFRTTLRYRRRIKDQEPGALNRLPITLAAADPMSTTPRLAKLEKNMNPASKSKPSMDVSTMSTPFRTFAAAELSCEEMDPTIIFEPALQYFRELQLNRVVSELNDAVTQQKKLDRASKEFLEQGRSTCPNGDEQSEEDTAAGFIDWVKRHDWIDGEVARILEVDRLAQEKRLSELPKFFSLPPELRTQVYHELWKDTPQINYRRPEGWDHRDNAGWRGHPFCWLGSPYMILVYGDYDRNPIRYNVHNISWGPTRLPMWLLASKQMLREGLAQLRLKSTLVMSQCFDPFYGLHSSLVRPINDVQSLTITNLDFDVVQPFTENARLVVPAATARQFPSDSSPQLGTKLRGIRMLRIEFAHRTNGFSADKAADVPHCIAGLLSALENLETFELVEQFTWRWKMTLNPSSRPHPSRAARLPLVQELVQDAVAEHGRVISADEAFEQIDEHGPNFSWRWTYTFKKRTHDTDTLEYWRSVRRTRERVIRDMHKGFLGSSLRFAKLAGAGRTDLSSVLQRQ</sequence>
<evidence type="ECO:0000313" key="1">
    <source>
        <dbReference type="EMBL" id="KAF2441269.1"/>
    </source>
</evidence>
<reference evidence="1" key="1">
    <citation type="journal article" date="2020" name="Stud. Mycol.">
        <title>101 Dothideomycetes genomes: a test case for predicting lifestyles and emergence of pathogens.</title>
        <authorList>
            <person name="Haridas S."/>
            <person name="Albert R."/>
            <person name="Binder M."/>
            <person name="Bloem J."/>
            <person name="Labutti K."/>
            <person name="Salamov A."/>
            <person name="Andreopoulos B."/>
            <person name="Baker S."/>
            <person name="Barry K."/>
            <person name="Bills G."/>
            <person name="Bluhm B."/>
            <person name="Cannon C."/>
            <person name="Castanera R."/>
            <person name="Culley D."/>
            <person name="Daum C."/>
            <person name="Ezra D."/>
            <person name="Gonzalez J."/>
            <person name="Henrissat B."/>
            <person name="Kuo A."/>
            <person name="Liang C."/>
            <person name="Lipzen A."/>
            <person name="Lutzoni F."/>
            <person name="Magnuson J."/>
            <person name="Mondo S."/>
            <person name="Nolan M."/>
            <person name="Ohm R."/>
            <person name="Pangilinan J."/>
            <person name="Park H.-J."/>
            <person name="Ramirez L."/>
            <person name="Alfaro M."/>
            <person name="Sun H."/>
            <person name="Tritt A."/>
            <person name="Yoshinaga Y."/>
            <person name="Zwiers L.-H."/>
            <person name="Turgeon B."/>
            <person name="Goodwin S."/>
            <person name="Spatafora J."/>
            <person name="Crous P."/>
            <person name="Grigoriev I."/>
        </authorList>
    </citation>
    <scope>NUCLEOTIDE SEQUENCE</scope>
    <source>
        <strain evidence="1">CBS 690.94</strain>
    </source>
</reference>
<proteinExistence type="predicted"/>
<evidence type="ECO:0000313" key="2">
    <source>
        <dbReference type="Proteomes" id="UP000799764"/>
    </source>
</evidence>
<gene>
    <name evidence="1" type="ORF">P171DRAFT_93451</name>
</gene>
<organism evidence="1 2">
    <name type="scientific">Karstenula rhodostoma CBS 690.94</name>
    <dbReference type="NCBI Taxonomy" id="1392251"/>
    <lineage>
        <taxon>Eukaryota</taxon>
        <taxon>Fungi</taxon>
        <taxon>Dikarya</taxon>
        <taxon>Ascomycota</taxon>
        <taxon>Pezizomycotina</taxon>
        <taxon>Dothideomycetes</taxon>
        <taxon>Pleosporomycetidae</taxon>
        <taxon>Pleosporales</taxon>
        <taxon>Massarineae</taxon>
        <taxon>Didymosphaeriaceae</taxon>
        <taxon>Karstenula</taxon>
    </lineage>
</organism>
<accession>A0A9P4PDW9</accession>
<protein>
    <submittedName>
        <fullName evidence="1">Uncharacterized protein</fullName>
    </submittedName>
</protein>
<dbReference type="Proteomes" id="UP000799764">
    <property type="component" value="Unassembled WGS sequence"/>
</dbReference>
<keyword evidence="2" id="KW-1185">Reference proteome</keyword>
<dbReference type="OrthoDB" id="3799620at2759"/>
<comment type="caution">
    <text evidence="1">The sequence shown here is derived from an EMBL/GenBank/DDBJ whole genome shotgun (WGS) entry which is preliminary data.</text>
</comment>
<name>A0A9P4PDW9_9PLEO</name>
<dbReference type="AlphaFoldDB" id="A0A9P4PDW9"/>
<dbReference type="EMBL" id="MU001506">
    <property type="protein sequence ID" value="KAF2441269.1"/>
    <property type="molecule type" value="Genomic_DNA"/>
</dbReference>